<evidence type="ECO:0000256" key="1">
    <source>
        <dbReference type="ARBA" id="ARBA00022491"/>
    </source>
</evidence>
<dbReference type="Pfam" id="PF13411">
    <property type="entry name" value="MerR_1"/>
    <property type="match status" value="1"/>
</dbReference>
<keyword evidence="3 7" id="KW-0238">DNA-binding</keyword>
<sequence length="271" mass="31885">MKYTIGHFASILGLTTDTLRLYEKHDIVCPQKDDHNHYRYFSDLDARNLLMSRWFRSAELSLQETAVLVNESSSACILRSFEESRRNIQLEIDRKQRLLNRITEIMNEISEAEHTLYQCNIKEQRGFYRIKQTDKNELLPPEDGLQETVSQWMECLPFLFYSFRIENAQALVEGGQNFEYNWGISLPEDEVKLIKEEWHTLIEYIPPAICLSSYVTLNQDEDIAPQHFKHMADQLLQEGYTLVRDIVGKIIFVEKTKQHSKTFMEVNIPIS</sequence>
<evidence type="ECO:0000259" key="6">
    <source>
        <dbReference type="PROSITE" id="PS50937"/>
    </source>
</evidence>
<dbReference type="Proteomes" id="UP001519272">
    <property type="component" value="Unassembled WGS sequence"/>
</dbReference>
<dbReference type="PROSITE" id="PS00552">
    <property type="entry name" value="HTH_MERR_1"/>
    <property type="match status" value="1"/>
</dbReference>
<dbReference type="CDD" id="cd00592">
    <property type="entry name" value="HTH_MerR-like"/>
    <property type="match status" value="1"/>
</dbReference>
<evidence type="ECO:0000313" key="8">
    <source>
        <dbReference type="Proteomes" id="UP001519272"/>
    </source>
</evidence>
<dbReference type="Gene3D" id="1.10.1660.10">
    <property type="match status" value="1"/>
</dbReference>
<proteinExistence type="predicted"/>
<comment type="caution">
    <text evidence="7">The sequence shown here is derived from an EMBL/GenBank/DDBJ whole genome shotgun (WGS) entry which is preliminary data.</text>
</comment>
<evidence type="ECO:0000256" key="2">
    <source>
        <dbReference type="ARBA" id="ARBA00023015"/>
    </source>
</evidence>
<dbReference type="RefSeq" id="WP_210087355.1">
    <property type="nucleotide sequence ID" value="NZ_JAGGKG010000001.1"/>
</dbReference>
<keyword evidence="4" id="KW-0804">Transcription</keyword>
<keyword evidence="5" id="KW-0175">Coiled coil</keyword>
<evidence type="ECO:0000256" key="3">
    <source>
        <dbReference type="ARBA" id="ARBA00023125"/>
    </source>
</evidence>
<dbReference type="InterPro" id="IPR000551">
    <property type="entry name" value="MerR-type_HTH_dom"/>
</dbReference>
<keyword evidence="1" id="KW-0678">Repressor</keyword>
<keyword evidence="8" id="KW-1185">Reference proteome</keyword>
<dbReference type="SUPFAM" id="SSF46955">
    <property type="entry name" value="Putative DNA-binding domain"/>
    <property type="match status" value="1"/>
</dbReference>
<dbReference type="GO" id="GO:0003677">
    <property type="term" value="F:DNA binding"/>
    <property type="evidence" value="ECO:0007669"/>
    <property type="project" value="UniProtKB-KW"/>
</dbReference>
<dbReference type="SMART" id="SM00422">
    <property type="entry name" value="HTH_MERR"/>
    <property type="match status" value="1"/>
</dbReference>
<dbReference type="PROSITE" id="PS50937">
    <property type="entry name" value="HTH_MERR_2"/>
    <property type="match status" value="1"/>
</dbReference>
<feature type="domain" description="HTH merR-type" evidence="6">
    <location>
        <begin position="2"/>
        <end position="71"/>
    </location>
</feature>
<evidence type="ECO:0000313" key="7">
    <source>
        <dbReference type="EMBL" id="MBP1903685.1"/>
    </source>
</evidence>
<dbReference type="InterPro" id="IPR009061">
    <property type="entry name" value="DNA-bd_dom_put_sf"/>
</dbReference>
<evidence type="ECO:0000256" key="5">
    <source>
        <dbReference type="SAM" id="Coils"/>
    </source>
</evidence>
<dbReference type="PANTHER" id="PTHR30204:SF69">
    <property type="entry name" value="MERR-FAMILY TRANSCRIPTIONAL REGULATOR"/>
    <property type="match status" value="1"/>
</dbReference>
<name>A0ABS4FM83_9BACL</name>
<reference evidence="7 8" key="1">
    <citation type="submission" date="2021-03" db="EMBL/GenBank/DDBJ databases">
        <title>Genomic Encyclopedia of Type Strains, Phase IV (KMG-IV): sequencing the most valuable type-strain genomes for metagenomic binning, comparative biology and taxonomic classification.</title>
        <authorList>
            <person name="Goeker M."/>
        </authorList>
    </citation>
    <scope>NUCLEOTIDE SEQUENCE [LARGE SCALE GENOMIC DNA]</scope>
    <source>
        <strain evidence="7 8">DSM 14349</strain>
    </source>
</reference>
<accession>A0ABS4FM83</accession>
<dbReference type="PANTHER" id="PTHR30204">
    <property type="entry name" value="REDOX-CYCLING DRUG-SENSING TRANSCRIPTIONAL ACTIVATOR SOXR"/>
    <property type="match status" value="1"/>
</dbReference>
<organism evidence="7 8">
    <name type="scientific">Paenibacillus turicensis</name>
    <dbReference type="NCBI Taxonomy" id="160487"/>
    <lineage>
        <taxon>Bacteria</taxon>
        <taxon>Bacillati</taxon>
        <taxon>Bacillota</taxon>
        <taxon>Bacilli</taxon>
        <taxon>Bacillales</taxon>
        <taxon>Paenibacillaceae</taxon>
        <taxon>Paenibacillus</taxon>
    </lineage>
</organism>
<evidence type="ECO:0000256" key="4">
    <source>
        <dbReference type="ARBA" id="ARBA00023163"/>
    </source>
</evidence>
<keyword evidence="2" id="KW-0805">Transcription regulation</keyword>
<gene>
    <name evidence="7" type="ORF">J2Z32_000297</name>
</gene>
<protein>
    <submittedName>
        <fullName evidence="7">DNA-binding transcriptional MerR regulator</fullName>
    </submittedName>
</protein>
<feature type="coiled-coil region" evidence="5">
    <location>
        <begin position="78"/>
        <end position="115"/>
    </location>
</feature>
<dbReference type="InterPro" id="IPR047057">
    <property type="entry name" value="MerR_fam"/>
</dbReference>
<dbReference type="EMBL" id="JAGGKG010000001">
    <property type="protein sequence ID" value="MBP1903685.1"/>
    <property type="molecule type" value="Genomic_DNA"/>
</dbReference>